<feature type="compositionally biased region" description="Basic and acidic residues" evidence="2">
    <location>
        <begin position="411"/>
        <end position="420"/>
    </location>
</feature>
<proteinExistence type="predicted"/>
<organism evidence="4 5">
    <name type="scientific">Stieleria maiorica</name>
    <dbReference type="NCBI Taxonomy" id="2795974"/>
    <lineage>
        <taxon>Bacteria</taxon>
        <taxon>Pseudomonadati</taxon>
        <taxon>Planctomycetota</taxon>
        <taxon>Planctomycetia</taxon>
        <taxon>Pirellulales</taxon>
        <taxon>Pirellulaceae</taxon>
        <taxon>Stieleria</taxon>
    </lineage>
</organism>
<name>A0A5B9MBN5_9BACT</name>
<reference evidence="4 5" key="1">
    <citation type="submission" date="2019-02" db="EMBL/GenBank/DDBJ databases">
        <title>Planctomycetal bacteria perform biofilm scaping via a novel small molecule.</title>
        <authorList>
            <person name="Jeske O."/>
            <person name="Boedeker C."/>
            <person name="Wiegand S."/>
            <person name="Breitling P."/>
            <person name="Kallscheuer N."/>
            <person name="Jogler M."/>
            <person name="Rohde M."/>
            <person name="Petersen J."/>
            <person name="Medema M.H."/>
            <person name="Surup F."/>
            <person name="Jogler C."/>
        </authorList>
    </citation>
    <scope>NUCLEOTIDE SEQUENCE [LARGE SCALE GENOMIC DNA]</scope>
    <source>
        <strain evidence="4 5">Mal15</strain>
    </source>
</reference>
<evidence type="ECO:0000256" key="1">
    <source>
        <dbReference type="SAM" id="Coils"/>
    </source>
</evidence>
<sequence>MRSVTVMIVWFAIAGSTHGLADENHQKLIRDAESIAAEYRSTQGDSDSKSLLKTKVRTLVEQSFDARQTAQREQIREMREKLRRAEETLENREAIRDRIIDRKVEDLLSEQVADWQANTPPEDEFFDVIGIGDTVAVYLPGILPMGPAKGPPIPPNVTVMNSGRLVTGFPLAVGSDGAITLPMVDPIEVAGLTVRQAEEKIAQTYIGEDILRPGKARPMLTLIPKGEASLQSNEPSPVLIENVLGSASASPLPTGVASFEDTYGRLDRARELVAEIRSLQEKGDAWRQTLERMPVQSDQSRRNITKAIANLKPLQETKRFRLELERDYMADVIQQLATELRSKQELFEKAKAKLGVTEQLFTSGATTSAELSDVKSQAVQAEVENQSAELKYSQYRKIAKRWHEIVGDVLDDNAKSEQRVNEGGGGGTGDEGQDDQQQ</sequence>
<dbReference type="EMBL" id="CP036264">
    <property type="protein sequence ID" value="QEF96994.1"/>
    <property type="molecule type" value="Genomic_DNA"/>
</dbReference>
<dbReference type="Gene3D" id="3.30.1950.10">
    <property type="entry name" value="wza like domain"/>
    <property type="match status" value="1"/>
</dbReference>
<dbReference type="Proteomes" id="UP000321353">
    <property type="component" value="Chromosome"/>
</dbReference>
<feature type="coiled-coil region" evidence="1">
    <location>
        <begin position="68"/>
        <end position="102"/>
    </location>
</feature>
<dbReference type="Pfam" id="PF02563">
    <property type="entry name" value="Poly_export"/>
    <property type="match status" value="1"/>
</dbReference>
<feature type="domain" description="Polysaccharide export protein N-terminal" evidence="3">
    <location>
        <begin position="157"/>
        <end position="207"/>
    </location>
</feature>
<feature type="region of interest" description="Disordered" evidence="2">
    <location>
        <begin position="411"/>
        <end position="438"/>
    </location>
</feature>
<dbReference type="InterPro" id="IPR003715">
    <property type="entry name" value="Poly_export_N"/>
</dbReference>
<evidence type="ECO:0000259" key="3">
    <source>
        <dbReference type="Pfam" id="PF02563"/>
    </source>
</evidence>
<gene>
    <name evidence="4" type="ORF">Mal15_10240</name>
</gene>
<keyword evidence="5" id="KW-1185">Reference proteome</keyword>
<keyword evidence="1" id="KW-0175">Coiled coil</keyword>
<accession>A0A5B9MBN5</accession>
<evidence type="ECO:0000256" key="2">
    <source>
        <dbReference type="SAM" id="MobiDB-lite"/>
    </source>
</evidence>
<evidence type="ECO:0000313" key="4">
    <source>
        <dbReference type="EMBL" id="QEF96994.1"/>
    </source>
</evidence>
<dbReference type="AlphaFoldDB" id="A0A5B9MBN5"/>
<feature type="coiled-coil region" evidence="1">
    <location>
        <begin position="333"/>
        <end position="391"/>
    </location>
</feature>
<protein>
    <submittedName>
        <fullName evidence="4">Polysaccharide biosynthesis/export protein</fullName>
    </submittedName>
</protein>
<evidence type="ECO:0000313" key="5">
    <source>
        <dbReference type="Proteomes" id="UP000321353"/>
    </source>
</evidence>
<dbReference type="KEGG" id="smam:Mal15_10240"/>